<keyword evidence="2 4" id="KW-0548">Nucleotidyltransferase</keyword>
<dbReference type="EMBL" id="AP012342">
    <property type="protein sequence ID" value="BAM06464.1"/>
    <property type="molecule type" value="Genomic_DNA"/>
</dbReference>
<keyword evidence="3" id="KW-0448">Lipopolysaccharide biosynthesis</keyword>
<dbReference type="NCBIfam" id="TIGR00466">
    <property type="entry name" value="kdsB"/>
    <property type="match status" value="1"/>
</dbReference>
<evidence type="ECO:0000256" key="2">
    <source>
        <dbReference type="ARBA" id="ARBA00022695"/>
    </source>
</evidence>
<dbReference type="InterPro" id="IPR029044">
    <property type="entry name" value="Nucleotide-diphossugar_trans"/>
</dbReference>
<evidence type="ECO:0000313" key="5">
    <source>
        <dbReference type="Proteomes" id="UP000007382"/>
    </source>
</evidence>
<dbReference type="InterPro" id="IPR003329">
    <property type="entry name" value="Cytidylyl_trans"/>
</dbReference>
<dbReference type="GO" id="GO:0008690">
    <property type="term" value="F:3-deoxy-manno-octulosonate cytidylyltransferase activity"/>
    <property type="evidence" value="ECO:0007669"/>
    <property type="project" value="InterPro"/>
</dbReference>
<dbReference type="PATRIC" id="fig|1162668.3.peg.880"/>
<dbReference type="eggNOG" id="COG1212">
    <property type="taxonomic scope" value="Bacteria"/>
</dbReference>
<name>I0IMG5_LEPFC</name>
<dbReference type="SUPFAM" id="SSF53448">
    <property type="entry name" value="Nucleotide-diphospho-sugar transferases"/>
    <property type="match status" value="1"/>
</dbReference>
<reference evidence="5" key="2">
    <citation type="submission" date="2012-03" db="EMBL/GenBank/DDBJ databases">
        <title>The complete genome sequence of the pioneer microbe on fresh volcanic deposit, Leptospirillum ferrooxidans strain C2-3.</title>
        <authorList>
            <person name="Fujimura R."/>
            <person name="Sato Y."/>
            <person name="Nishizawa T."/>
            <person name="Nanba K."/>
            <person name="Oshima K."/>
            <person name="Hattori M."/>
            <person name="Kamijo T."/>
            <person name="Ohta H."/>
        </authorList>
    </citation>
    <scope>NUCLEOTIDE SEQUENCE [LARGE SCALE GENOMIC DNA]</scope>
    <source>
        <strain evidence="5">C2-3</strain>
    </source>
</reference>
<reference evidence="4 5" key="1">
    <citation type="journal article" date="2012" name="J. Bacteriol.">
        <title>Complete Genome Sequence of Leptospirillum ferrooxidans Strain C2-3, Isolated from a Fresh Volcanic Ash Deposit on the Island of Miyake, Japan.</title>
        <authorList>
            <person name="Fujimura R."/>
            <person name="Sato Y."/>
            <person name="Nishizawa T."/>
            <person name="Oshima K."/>
            <person name="Kim S.-W."/>
            <person name="Hattori M."/>
            <person name="Kamijo T."/>
            <person name="Ohta H."/>
        </authorList>
    </citation>
    <scope>NUCLEOTIDE SEQUENCE [LARGE SCALE GENOMIC DNA]</scope>
    <source>
        <strain evidence="4 5">C2-3</strain>
    </source>
</reference>
<evidence type="ECO:0000256" key="1">
    <source>
        <dbReference type="ARBA" id="ARBA00022679"/>
    </source>
</evidence>
<organism evidence="4 5">
    <name type="scientific">Leptospirillum ferrooxidans (strain C2-3)</name>
    <dbReference type="NCBI Taxonomy" id="1162668"/>
    <lineage>
        <taxon>Bacteria</taxon>
        <taxon>Pseudomonadati</taxon>
        <taxon>Nitrospirota</taxon>
        <taxon>Nitrospiria</taxon>
        <taxon>Nitrospirales</taxon>
        <taxon>Nitrospiraceae</taxon>
        <taxon>Leptospirillum</taxon>
    </lineage>
</organism>
<dbReference type="InterPro" id="IPR004528">
    <property type="entry name" value="KdsB"/>
</dbReference>
<keyword evidence="1 4" id="KW-0808">Transferase</keyword>
<dbReference type="GO" id="GO:0005829">
    <property type="term" value="C:cytosol"/>
    <property type="evidence" value="ECO:0007669"/>
    <property type="project" value="TreeGrafter"/>
</dbReference>
<dbReference type="PANTHER" id="PTHR42866">
    <property type="entry name" value="3-DEOXY-MANNO-OCTULOSONATE CYTIDYLYLTRANSFERASE"/>
    <property type="match status" value="1"/>
</dbReference>
<dbReference type="PANTHER" id="PTHR42866:SF2">
    <property type="entry name" value="3-DEOXY-MANNO-OCTULOSONATE CYTIDYLYLTRANSFERASE, MITOCHONDRIAL"/>
    <property type="match status" value="1"/>
</dbReference>
<dbReference type="KEGG" id="lfc:LFE_0749"/>
<dbReference type="Proteomes" id="UP000007382">
    <property type="component" value="Chromosome"/>
</dbReference>
<dbReference type="Gene3D" id="3.90.550.10">
    <property type="entry name" value="Spore Coat Polysaccharide Biosynthesis Protein SpsA, Chain A"/>
    <property type="match status" value="1"/>
</dbReference>
<evidence type="ECO:0000313" key="4">
    <source>
        <dbReference type="EMBL" id="BAM06464.1"/>
    </source>
</evidence>
<accession>I0IMG5</accession>
<dbReference type="STRING" id="1162668.LFE_0749"/>
<protein>
    <submittedName>
        <fullName evidence="4">Putative 3-deoxy-D-mannooctulosonate cytidylyltransferase</fullName>
    </submittedName>
</protein>
<evidence type="ECO:0000256" key="3">
    <source>
        <dbReference type="ARBA" id="ARBA00022985"/>
    </source>
</evidence>
<gene>
    <name evidence="4" type="ordered locus">LFE_0749</name>
</gene>
<proteinExistence type="predicted"/>
<dbReference type="Pfam" id="PF02348">
    <property type="entry name" value="CTP_transf_3"/>
    <property type="match status" value="1"/>
</dbReference>
<dbReference type="AlphaFoldDB" id="I0IMG5"/>
<sequence length="219" mass="25112">MIEWIARKASQSDFVDEVIIATDDERIHDVMKSRGYDVRMTSGGARTGTDRMAEVASQMAGDIFVNLQSDEILSDSRILDQVIEPLLKDPRVPIATIRRKLANRMDRMNPNIVKVVCNQAQYALYFSRSVVPADRDEISPQRPDLSWDQHLGVYAYRRNVLLEFARLPTSPLEELEKLEQLRALDYGFSIFVARTEHESYRVDVPSDLDLLPRNDAAWT</sequence>
<dbReference type="HOGENOM" id="CLU_065038_0_1_0"/>
<dbReference type="GO" id="GO:0009103">
    <property type="term" value="P:lipopolysaccharide biosynthetic process"/>
    <property type="evidence" value="ECO:0007669"/>
    <property type="project" value="UniProtKB-KW"/>
</dbReference>
<keyword evidence="5" id="KW-1185">Reference proteome</keyword>
<dbReference type="NCBIfam" id="NF003952">
    <property type="entry name" value="PRK05450.1-5"/>
    <property type="match status" value="1"/>
</dbReference>